<sequence length="173" mass="19526">MWKKVASEIDNPQDLYITVIWDEISLKYGFTYCSSSDKMIGFEDWGCKRKRKFADHVIVFYIRLLASGNQMPIGCGFCNGTTNAVQLKWCIQNWIYLLNTAGFKPVVTICDQDGTNMSAINTLITENNTRRSKKHQNPWKNVGASTVSRMLSTQVVGEGAEGERDKASADNIR</sequence>
<evidence type="ECO:0000259" key="1">
    <source>
        <dbReference type="Pfam" id="PF21787"/>
    </source>
</evidence>
<reference evidence="2 3" key="1">
    <citation type="submission" date="2024-05" db="EMBL/GenBank/DDBJ databases">
        <title>Genetic variation in Jamaican populations of the coffee berry borer (Hypothenemus hampei).</title>
        <authorList>
            <person name="Errbii M."/>
            <person name="Myrie A."/>
        </authorList>
    </citation>
    <scope>NUCLEOTIDE SEQUENCE [LARGE SCALE GENOMIC DNA]</scope>
    <source>
        <strain evidence="2">JA-Hopewell-2020-01-JO</strain>
        <tissue evidence="2">Whole body</tissue>
    </source>
</reference>
<evidence type="ECO:0000313" key="3">
    <source>
        <dbReference type="Proteomes" id="UP001566132"/>
    </source>
</evidence>
<feature type="domain" description="Transposable element P transposase-like RNase H" evidence="1">
    <location>
        <begin position="10"/>
        <end position="123"/>
    </location>
</feature>
<evidence type="ECO:0000313" key="2">
    <source>
        <dbReference type="EMBL" id="KAL1517731.1"/>
    </source>
</evidence>
<name>A0ABD1FEM6_HYPHA</name>
<dbReference type="AlphaFoldDB" id="A0ABD1FEM6"/>
<dbReference type="Proteomes" id="UP001566132">
    <property type="component" value="Unassembled WGS sequence"/>
</dbReference>
<accession>A0ABD1FEM6</accession>
<proteinExistence type="predicted"/>
<organism evidence="2 3">
    <name type="scientific">Hypothenemus hampei</name>
    <name type="common">Coffee berry borer</name>
    <dbReference type="NCBI Taxonomy" id="57062"/>
    <lineage>
        <taxon>Eukaryota</taxon>
        <taxon>Metazoa</taxon>
        <taxon>Ecdysozoa</taxon>
        <taxon>Arthropoda</taxon>
        <taxon>Hexapoda</taxon>
        <taxon>Insecta</taxon>
        <taxon>Pterygota</taxon>
        <taxon>Neoptera</taxon>
        <taxon>Endopterygota</taxon>
        <taxon>Coleoptera</taxon>
        <taxon>Polyphaga</taxon>
        <taxon>Cucujiformia</taxon>
        <taxon>Curculionidae</taxon>
        <taxon>Scolytinae</taxon>
        <taxon>Hypothenemus</taxon>
    </lineage>
</organism>
<dbReference type="InterPro" id="IPR048365">
    <property type="entry name" value="TNP-like_RNaseH_N"/>
</dbReference>
<keyword evidence="3" id="KW-1185">Reference proteome</keyword>
<protein>
    <recommendedName>
        <fullName evidence="1">Transposable element P transposase-like RNase H domain-containing protein</fullName>
    </recommendedName>
</protein>
<dbReference type="EMBL" id="JBDJPC010000001">
    <property type="protein sequence ID" value="KAL1517731.1"/>
    <property type="molecule type" value="Genomic_DNA"/>
</dbReference>
<comment type="caution">
    <text evidence="2">The sequence shown here is derived from an EMBL/GenBank/DDBJ whole genome shotgun (WGS) entry which is preliminary data.</text>
</comment>
<dbReference type="Pfam" id="PF21787">
    <property type="entry name" value="TNP-like_RNaseH_N"/>
    <property type="match status" value="1"/>
</dbReference>
<gene>
    <name evidence="2" type="ORF">ABEB36_001462</name>
</gene>